<accession>A0A0K2V2F8</accession>
<dbReference type="AlphaFoldDB" id="A0A0K2V2F8"/>
<sequence>MIDFEKALVNSFGEVFPTTNITGCLFHLSKNILRHIVDLGMKG</sequence>
<protein>
    <submittedName>
        <fullName evidence="1">Putative LOC100897810 [Metaseiulus occidentalis]</fullName>
    </submittedName>
</protein>
<name>A0A0K2V2F8_LEPSM</name>
<reference evidence="1" key="1">
    <citation type="submission" date="2014-05" db="EMBL/GenBank/DDBJ databases">
        <authorList>
            <person name="Chronopoulou M."/>
        </authorList>
    </citation>
    <scope>NUCLEOTIDE SEQUENCE</scope>
    <source>
        <tissue evidence="1">Whole organism</tissue>
    </source>
</reference>
<proteinExistence type="predicted"/>
<dbReference type="EMBL" id="HACA01027362">
    <property type="protein sequence ID" value="CDW44723.1"/>
    <property type="molecule type" value="Transcribed_RNA"/>
</dbReference>
<evidence type="ECO:0000313" key="1">
    <source>
        <dbReference type="EMBL" id="CDW44723.1"/>
    </source>
</evidence>
<organism evidence="1">
    <name type="scientific">Lepeophtheirus salmonis</name>
    <name type="common">Salmon louse</name>
    <name type="synonym">Caligus salmonis</name>
    <dbReference type="NCBI Taxonomy" id="72036"/>
    <lineage>
        <taxon>Eukaryota</taxon>
        <taxon>Metazoa</taxon>
        <taxon>Ecdysozoa</taxon>
        <taxon>Arthropoda</taxon>
        <taxon>Crustacea</taxon>
        <taxon>Multicrustacea</taxon>
        <taxon>Hexanauplia</taxon>
        <taxon>Copepoda</taxon>
        <taxon>Siphonostomatoida</taxon>
        <taxon>Caligidae</taxon>
        <taxon>Lepeophtheirus</taxon>
    </lineage>
</organism>